<protein>
    <submittedName>
        <fullName evidence="4">Mediator of RNA polymerase II transcription subunit 13</fullName>
    </submittedName>
</protein>
<evidence type="ECO:0000313" key="2">
    <source>
        <dbReference type="EMBL" id="VDM20525.1"/>
    </source>
</evidence>
<organism evidence="4">
    <name type="scientific">Hydatigena taeniaeformis</name>
    <name type="common">Feline tapeworm</name>
    <name type="synonym">Taenia taeniaeformis</name>
    <dbReference type="NCBI Taxonomy" id="6205"/>
    <lineage>
        <taxon>Eukaryota</taxon>
        <taxon>Metazoa</taxon>
        <taxon>Spiralia</taxon>
        <taxon>Lophotrochozoa</taxon>
        <taxon>Platyhelminthes</taxon>
        <taxon>Cestoda</taxon>
        <taxon>Eucestoda</taxon>
        <taxon>Cyclophyllidea</taxon>
        <taxon>Taeniidae</taxon>
        <taxon>Hydatigera</taxon>
    </lineage>
</organism>
<sequence length="338" mass="36766">MPTIRPSPLSLLHGDGSDLITSTMDDLFDCGAFDDKPQDSDVRDGKEKILSSLTLTNLEKVECMQVGKELPSNLRGYYSPPTSFIIPYSNSRSSATATTSSLSPQPLRRHLCDFASVILYVLTELLKVTSSARGCVNTNTLLPVAKTDSRPPRGGLLDEDHQWSLPGGQPFQHVKPTVLSNDMLLIHSVCGRHLLKEVTQRLVSVDSPNSGELSSQVFDSPKLLRPSNSLSSVRRESALGSPVLSRRPSSHLGQSPHHRSSKSALSALLDSWFADVIACPSVSHYNTICPFTTDQIVSLQPPSLLAGDEYHMQLGEGVAIINSSVRPFISLPLNLFLP</sequence>
<dbReference type="WBParaSite" id="TTAC_0000258901-mRNA-1">
    <property type="protein sequence ID" value="TTAC_0000258901-mRNA-1"/>
    <property type="gene ID" value="TTAC_0000258901"/>
</dbReference>
<keyword evidence="3" id="KW-1185">Reference proteome</keyword>
<dbReference type="Proteomes" id="UP000274429">
    <property type="component" value="Unassembled WGS sequence"/>
</dbReference>
<accession>A0A0R3WP99</accession>
<gene>
    <name evidence="2" type="ORF">TTAC_LOCUS2574</name>
</gene>
<reference evidence="2 3" key="2">
    <citation type="submission" date="2018-11" db="EMBL/GenBank/DDBJ databases">
        <authorList>
            <consortium name="Pathogen Informatics"/>
        </authorList>
    </citation>
    <scope>NUCLEOTIDE SEQUENCE [LARGE SCALE GENOMIC DNA]</scope>
</reference>
<evidence type="ECO:0000313" key="4">
    <source>
        <dbReference type="WBParaSite" id="TTAC_0000258901-mRNA-1"/>
    </source>
</evidence>
<reference evidence="4" key="1">
    <citation type="submission" date="2017-02" db="UniProtKB">
        <authorList>
            <consortium name="WormBaseParasite"/>
        </authorList>
    </citation>
    <scope>IDENTIFICATION</scope>
</reference>
<dbReference type="AlphaFoldDB" id="A0A0R3WP99"/>
<proteinExistence type="predicted"/>
<feature type="region of interest" description="Disordered" evidence="1">
    <location>
        <begin position="227"/>
        <end position="258"/>
    </location>
</feature>
<dbReference type="OrthoDB" id="10657058at2759"/>
<evidence type="ECO:0000313" key="3">
    <source>
        <dbReference type="Proteomes" id="UP000274429"/>
    </source>
</evidence>
<dbReference type="EMBL" id="UYWX01001232">
    <property type="protein sequence ID" value="VDM20525.1"/>
    <property type="molecule type" value="Genomic_DNA"/>
</dbReference>
<dbReference type="STRING" id="6205.A0A0R3WP99"/>
<name>A0A0R3WP99_HYDTA</name>
<evidence type="ECO:0000256" key="1">
    <source>
        <dbReference type="SAM" id="MobiDB-lite"/>
    </source>
</evidence>